<keyword evidence="12" id="KW-1185">Reference proteome</keyword>
<proteinExistence type="inferred from homology"/>
<dbReference type="InterPro" id="IPR006091">
    <property type="entry name" value="Acyl-CoA_Oxase/DH_mid-dom"/>
</dbReference>
<organism evidence="11 12">
    <name type="scientific">Desulfosarcina ovata subsp. ovata</name>
    <dbReference type="NCBI Taxonomy" id="2752305"/>
    <lineage>
        <taxon>Bacteria</taxon>
        <taxon>Pseudomonadati</taxon>
        <taxon>Thermodesulfobacteriota</taxon>
        <taxon>Desulfobacteria</taxon>
        <taxon>Desulfobacterales</taxon>
        <taxon>Desulfosarcinaceae</taxon>
        <taxon>Desulfosarcina</taxon>
    </lineage>
</organism>
<dbReference type="PANTHER" id="PTHR43884">
    <property type="entry name" value="ACYL-COA DEHYDROGENASE"/>
    <property type="match status" value="1"/>
</dbReference>
<dbReference type="EMBL" id="AP021879">
    <property type="protein sequence ID" value="BBO87845.1"/>
    <property type="molecule type" value="Genomic_DNA"/>
</dbReference>
<dbReference type="SUPFAM" id="SSF56645">
    <property type="entry name" value="Acyl-CoA dehydrogenase NM domain-like"/>
    <property type="match status" value="1"/>
</dbReference>
<protein>
    <submittedName>
        <fullName evidence="11">Acyl-CoA dehydrogenase</fullName>
    </submittedName>
</protein>
<accession>A0A5K8A5P9</accession>
<evidence type="ECO:0000313" key="12">
    <source>
        <dbReference type="Proteomes" id="UP000422108"/>
    </source>
</evidence>
<dbReference type="FunFam" id="1.10.540.10:FF:000002">
    <property type="entry name" value="Acyl-CoA dehydrogenase FadE19"/>
    <property type="match status" value="1"/>
</dbReference>
<keyword evidence="4 7" id="KW-0285">Flavoprotein</keyword>
<keyword evidence="6 7" id="KW-0560">Oxidoreductase</keyword>
<dbReference type="InterPro" id="IPR046373">
    <property type="entry name" value="Acyl-CoA_Oxase/DH_mid-dom_sf"/>
</dbReference>
<keyword evidence="5 7" id="KW-0274">FAD</keyword>
<dbReference type="SUPFAM" id="SSF47203">
    <property type="entry name" value="Acyl-CoA dehydrogenase C-terminal domain-like"/>
    <property type="match status" value="1"/>
</dbReference>
<dbReference type="RefSeq" id="WP_155309249.1">
    <property type="nucleotide sequence ID" value="NZ_AP021879.1"/>
</dbReference>
<evidence type="ECO:0000256" key="5">
    <source>
        <dbReference type="ARBA" id="ARBA00022827"/>
    </source>
</evidence>
<evidence type="ECO:0000256" key="2">
    <source>
        <dbReference type="ARBA" id="ARBA00009347"/>
    </source>
</evidence>
<dbReference type="Pfam" id="PF02770">
    <property type="entry name" value="Acyl-CoA_dh_M"/>
    <property type="match status" value="1"/>
</dbReference>
<dbReference type="InterPro" id="IPR036250">
    <property type="entry name" value="AcylCo_DH-like_C"/>
</dbReference>
<feature type="domain" description="Acyl-CoA dehydrogenase/oxidase N-terminal" evidence="10">
    <location>
        <begin position="7"/>
        <end position="118"/>
    </location>
</feature>
<feature type="domain" description="Acyl-CoA dehydrogenase/oxidase C-terminal" evidence="8">
    <location>
        <begin position="229"/>
        <end position="378"/>
    </location>
</feature>
<dbReference type="GO" id="GO:0003995">
    <property type="term" value="F:acyl-CoA dehydrogenase activity"/>
    <property type="evidence" value="ECO:0007669"/>
    <property type="project" value="InterPro"/>
</dbReference>
<dbReference type="Gene3D" id="2.40.110.10">
    <property type="entry name" value="Butyryl-CoA Dehydrogenase, subunit A, domain 2"/>
    <property type="match status" value="1"/>
</dbReference>
<comment type="similarity">
    <text evidence="2 7">Belongs to the acyl-CoA dehydrogenase family.</text>
</comment>
<evidence type="ECO:0000256" key="1">
    <source>
        <dbReference type="ARBA" id="ARBA00001974"/>
    </source>
</evidence>
<evidence type="ECO:0000256" key="6">
    <source>
        <dbReference type="ARBA" id="ARBA00023002"/>
    </source>
</evidence>
<evidence type="ECO:0000256" key="7">
    <source>
        <dbReference type="RuleBase" id="RU362125"/>
    </source>
</evidence>
<dbReference type="PIRSF" id="PIRSF016578">
    <property type="entry name" value="HsaA"/>
    <property type="match status" value="1"/>
</dbReference>
<dbReference type="Pfam" id="PF00441">
    <property type="entry name" value="Acyl-CoA_dh_1"/>
    <property type="match status" value="1"/>
</dbReference>
<evidence type="ECO:0000313" key="11">
    <source>
        <dbReference type="EMBL" id="BBO87845.1"/>
    </source>
</evidence>
<dbReference type="Pfam" id="PF02771">
    <property type="entry name" value="Acyl-CoA_dh_N"/>
    <property type="match status" value="1"/>
</dbReference>
<gene>
    <name evidence="11" type="ORF">DSCOOX_10250</name>
</gene>
<dbReference type="InterPro" id="IPR037069">
    <property type="entry name" value="AcylCoA_DH/ox_N_sf"/>
</dbReference>
<evidence type="ECO:0000259" key="10">
    <source>
        <dbReference type="Pfam" id="PF02771"/>
    </source>
</evidence>
<reference evidence="11 12" key="1">
    <citation type="submission" date="2019-11" db="EMBL/GenBank/DDBJ databases">
        <title>Comparative genomics of hydrocarbon-degrading Desulfosarcina strains.</title>
        <authorList>
            <person name="Watanabe M."/>
            <person name="Kojima H."/>
            <person name="Fukui M."/>
        </authorList>
    </citation>
    <scope>NUCLEOTIDE SEQUENCE [LARGE SCALE GENOMIC DNA]</scope>
    <source>
        <strain evidence="12">oXyS1</strain>
    </source>
</reference>
<dbReference type="PROSITE" id="PS00072">
    <property type="entry name" value="ACYL_COA_DH_1"/>
    <property type="match status" value="1"/>
</dbReference>
<name>A0A5K8A5P9_9BACT</name>
<comment type="cofactor">
    <cofactor evidence="1 7">
        <name>FAD</name>
        <dbReference type="ChEBI" id="CHEBI:57692"/>
    </cofactor>
</comment>
<sequence>MDMLLEEKHRAVRQSVRRFCDRELRPIAAQIDQEARFPWEVIEKMGRLGYFGIQVPQSLGGAGLDSVSYAITIEEIARVSGSIGLCVTVHNSVGVFPILAFGSPDQIERWVPPLARGEKIGAFCLTEPNAGSDASGIEATALANGDRYLVNANKVFVTNGGVADVCLIFCRTDPSAGRRGISVVVAERGTPGFVTGDLEDLCGMRANPVCSIRLNDCPVPRQNLLAKEGMGLKIGLAALDTGRMGIAAQAVGIAQAGLEEAVRYARQRHQFGVPIAQHQAIQSMIADMATQVDAARLMVYRAAALKDKQLPFSKESAMAKLLAAETASRVTDMAVQIHGGYGYSKSYPVERYYRDARVTRIYEGTSEIHRMVIAKSVLDGA</sequence>
<dbReference type="Proteomes" id="UP000422108">
    <property type="component" value="Chromosome"/>
</dbReference>
<dbReference type="GO" id="GO:0050660">
    <property type="term" value="F:flavin adenine dinucleotide binding"/>
    <property type="evidence" value="ECO:0007669"/>
    <property type="project" value="InterPro"/>
</dbReference>
<dbReference type="AlphaFoldDB" id="A0A5K8A5P9"/>
<evidence type="ECO:0000256" key="4">
    <source>
        <dbReference type="ARBA" id="ARBA00022630"/>
    </source>
</evidence>
<dbReference type="InterPro" id="IPR009075">
    <property type="entry name" value="AcylCo_DH/oxidase_C"/>
</dbReference>
<dbReference type="Gene3D" id="1.10.540.10">
    <property type="entry name" value="Acyl-CoA dehydrogenase/oxidase, N-terminal domain"/>
    <property type="match status" value="1"/>
</dbReference>
<dbReference type="InterPro" id="IPR013786">
    <property type="entry name" value="AcylCoA_DH/ox_N"/>
</dbReference>
<dbReference type="InterPro" id="IPR009100">
    <property type="entry name" value="AcylCoA_DH/oxidase_NM_dom_sf"/>
</dbReference>
<comment type="subunit">
    <text evidence="3">Homotetramer.</text>
</comment>
<dbReference type="FunFam" id="1.20.140.10:FF:000004">
    <property type="entry name" value="Acyl-CoA dehydrogenase FadE25"/>
    <property type="match status" value="1"/>
</dbReference>
<dbReference type="PANTHER" id="PTHR43884:SF12">
    <property type="entry name" value="ISOVALERYL-COA DEHYDROGENASE, MITOCHONDRIAL-RELATED"/>
    <property type="match status" value="1"/>
</dbReference>
<feature type="domain" description="Acyl-CoA oxidase/dehydrogenase middle" evidence="9">
    <location>
        <begin position="122"/>
        <end position="217"/>
    </location>
</feature>
<evidence type="ECO:0000259" key="9">
    <source>
        <dbReference type="Pfam" id="PF02770"/>
    </source>
</evidence>
<evidence type="ECO:0000256" key="3">
    <source>
        <dbReference type="ARBA" id="ARBA00011881"/>
    </source>
</evidence>
<evidence type="ECO:0000259" key="8">
    <source>
        <dbReference type="Pfam" id="PF00441"/>
    </source>
</evidence>
<dbReference type="Gene3D" id="1.20.140.10">
    <property type="entry name" value="Butyryl-CoA Dehydrogenase, subunit A, domain 3"/>
    <property type="match status" value="1"/>
</dbReference>
<dbReference type="InterPro" id="IPR006089">
    <property type="entry name" value="Acyl-CoA_DH_CS"/>
</dbReference>